<feature type="chain" id="PRO_5043363859" evidence="1">
    <location>
        <begin position="26"/>
        <end position="224"/>
    </location>
</feature>
<dbReference type="AlphaFoldDB" id="A0AAW5LAL7"/>
<dbReference type="SMART" id="SM00671">
    <property type="entry name" value="SEL1"/>
    <property type="match status" value="4"/>
</dbReference>
<dbReference type="SUPFAM" id="SSF81901">
    <property type="entry name" value="HCP-like"/>
    <property type="match status" value="1"/>
</dbReference>
<gene>
    <name evidence="2" type="ORF">MUU45_000877</name>
</gene>
<dbReference type="PANTHER" id="PTHR11102:SF160">
    <property type="entry name" value="ERAD-ASSOCIATED E3 UBIQUITIN-PROTEIN LIGASE COMPONENT HRD3"/>
    <property type="match status" value="1"/>
</dbReference>
<sequence>MNLMKKTLVIFTALWGLSNAFSSYAEEAKMKDKLTDQQRMNIAQDFANKQDWRSVFEIMQPLALEGNVQAQGNLGMLYNLGRGVEKNKEKAYWWFSEAAEMGSIRAINNLAMMYYSGDYVKKNIPQAIKLFETTAKAKDLDAMMMLAEIYLKQKDETKSFEWVKKATGLENPGAKLRLGIYYEEGIGTSMNKPLAALIYREILISNNIPNEIKQAAEQRLRNLY</sequence>
<protein>
    <submittedName>
        <fullName evidence="2">Sel1 repeat family protein</fullName>
    </submittedName>
</protein>
<dbReference type="Proteomes" id="UP001206350">
    <property type="component" value="Unassembled WGS sequence"/>
</dbReference>
<dbReference type="InterPro" id="IPR011990">
    <property type="entry name" value="TPR-like_helical_dom_sf"/>
</dbReference>
<proteinExistence type="predicted"/>
<evidence type="ECO:0000313" key="3">
    <source>
        <dbReference type="Proteomes" id="UP001206350"/>
    </source>
</evidence>
<dbReference type="PANTHER" id="PTHR11102">
    <property type="entry name" value="SEL-1-LIKE PROTEIN"/>
    <property type="match status" value="1"/>
</dbReference>
<feature type="signal peptide" evidence="1">
    <location>
        <begin position="1"/>
        <end position="25"/>
    </location>
</feature>
<evidence type="ECO:0000313" key="2">
    <source>
        <dbReference type="EMBL" id="MCQ9121059.1"/>
    </source>
</evidence>
<name>A0AAW5LAL7_9PAST</name>
<accession>A0AAW5LAL7</accession>
<organism evidence="2 3">
    <name type="scientific">Rodentibacter pneumotropicus</name>
    <dbReference type="NCBI Taxonomy" id="758"/>
    <lineage>
        <taxon>Bacteria</taxon>
        <taxon>Pseudomonadati</taxon>
        <taxon>Pseudomonadota</taxon>
        <taxon>Gammaproteobacteria</taxon>
        <taxon>Pasteurellales</taxon>
        <taxon>Pasteurellaceae</taxon>
        <taxon>Rodentibacter</taxon>
    </lineage>
</organism>
<evidence type="ECO:0000256" key="1">
    <source>
        <dbReference type="SAM" id="SignalP"/>
    </source>
</evidence>
<dbReference type="Gene3D" id="1.25.40.10">
    <property type="entry name" value="Tetratricopeptide repeat domain"/>
    <property type="match status" value="1"/>
</dbReference>
<dbReference type="InterPro" id="IPR050767">
    <property type="entry name" value="Sel1_AlgK"/>
</dbReference>
<reference evidence="2 3" key="1">
    <citation type="journal article" date="2022" name="Microbiol. Spectr.">
        <title>Microbiota of the Pregnant Mouse: Characterization of the Bacterial Communities in the Oral Cavity, Lung, Intestine, and Vagina through Culture and DNA Sequencing.</title>
        <authorList>
            <person name="Greenberg J.M."/>
            <person name="Romero R."/>
            <person name="Winters A.D."/>
            <person name="Galaz J."/>
            <person name="Garcia-Flores V."/>
            <person name="Arenas-Hernandez M."/>
            <person name="Panzer J."/>
            <person name="Shaffer Z."/>
            <person name="Kracht D.J."/>
            <person name="Gomez-Lopez N."/>
            <person name="Theis K.R."/>
        </authorList>
    </citation>
    <scope>NUCLEOTIDE SEQUENCE [LARGE SCALE GENOMIC DNA]</scope>
    <source>
        <strain evidence="2 3">MAC-C1-H1</strain>
    </source>
</reference>
<keyword evidence="3" id="KW-1185">Reference proteome</keyword>
<dbReference type="EMBL" id="JALJCU010000008">
    <property type="protein sequence ID" value="MCQ9121059.1"/>
    <property type="molecule type" value="Genomic_DNA"/>
</dbReference>
<dbReference type="Pfam" id="PF08238">
    <property type="entry name" value="Sel1"/>
    <property type="match status" value="4"/>
</dbReference>
<comment type="caution">
    <text evidence="2">The sequence shown here is derived from an EMBL/GenBank/DDBJ whole genome shotgun (WGS) entry which is preliminary data.</text>
</comment>
<keyword evidence="1" id="KW-0732">Signal</keyword>
<dbReference type="InterPro" id="IPR006597">
    <property type="entry name" value="Sel1-like"/>
</dbReference>